<dbReference type="AlphaFoldDB" id="A0A4C1X031"/>
<dbReference type="InterPro" id="IPR015793">
    <property type="entry name" value="Pyrv_Knase_brl"/>
</dbReference>
<evidence type="ECO:0000256" key="9">
    <source>
        <dbReference type="ARBA" id="ARBA00022840"/>
    </source>
</evidence>
<evidence type="ECO:0000259" key="15">
    <source>
        <dbReference type="Pfam" id="PF00224"/>
    </source>
</evidence>
<dbReference type="GO" id="GO:0030955">
    <property type="term" value="F:potassium ion binding"/>
    <property type="evidence" value="ECO:0007669"/>
    <property type="project" value="InterPro"/>
</dbReference>
<dbReference type="SUPFAM" id="SSF50800">
    <property type="entry name" value="PK beta-barrel domain-like"/>
    <property type="match status" value="1"/>
</dbReference>
<dbReference type="GO" id="GO:0005524">
    <property type="term" value="F:ATP binding"/>
    <property type="evidence" value="ECO:0007669"/>
    <property type="project" value="UniProtKB-KW"/>
</dbReference>
<reference evidence="16 17" key="1">
    <citation type="journal article" date="2019" name="Commun. Biol.">
        <title>The bagworm genome reveals a unique fibroin gene that provides high tensile strength.</title>
        <authorList>
            <person name="Kono N."/>
            <person name="Nakamura H."/>
            <person name="Ohtoshi R."/>
            <person name="Tomita M."/>
            <person name="Numata K."/>
            <person name="Arakawa K."/>
        </authorList>
    </citation>
    <scope>NUCLEOTIDE SEQUENCE [LARGE SCALE GENOMIC DNA]</scope>
</reference>
<evidence type="ECO:0000256" key="5">
    <source>
        <dbReference type="ARBA" id="ARBA00022679"/>
    </source>
</evidence>
<dbReference type="STRING" id="151549.A0A4C1X031"/>
<keyword evidence="5 14" id="KW-0808">Transferase</keyword>
<dbReference type="InterPro" id="IPR015813">
    <property type="entry name" value="Pyrv/PenolPyrv_kinase-like_dom"/>
</dbReference>
<organism evidence="16 17">
    <name type="scientific">Eumeta variegata</name>
    <name type="common">Bagworm moth</name>
    <name type="synonym">Eumeta japonica</name>
    <dbReference type="NCBI Taxonomy" id="151549"/>
    <lineage>
        <taxon>Eukaryota</taxon>
        <taxon>Metazoa</taxon>
        <taxon>Ecdysozoa</taxon>
        <taxon>Arthropoda</taxon>
        <taxon>Hexapoda</taxon>
        <taxon>Insecta</taxon>
        <taxon>Pterygota</taxon>
        <taxon>Neoptera</taxon>
        <taxon>Endopterygota</taxon>
        <taxon>Lepidoptera</taxon>
        <taxon>Glossata</taxon>
        <taxon>Ditrysia</taxon>
        <taxon>Tineoidea</taxon>
        <taxon>Psychidae</taxon>
        <taxon>Oiketicinae</taxon>
        <taxon>Eumeta</taxon>
    </lineage>
</organism>
<dbReference type="Pfam" id="PF00224">
    <property type="entry name" value="PK"/>
    <property type="match status" value="1"/>
</dbReference>
<evidence type="ECO:0000256" key="1">
    <source>
        <dbReference type="ARBA" id="ARBA00001958"/>
    </source>
</evidence>
<comment type="pathway">
    <text evidence="2 14">Carbohydrate degradation; glycolysis; pyruvate from D-glyceraldehyde 3-phosphate: step 5/5.</text>
</comment>
<dbReference type="PANTHER" id="PTHR11817">
    <property type="entry name" value="PYRUVATE KINASE"/>
    <property type="match status" value="1"/>
</dbReference>
<evidence type="ECO:0000256" key="4">
    <source>
        <dbReference type="ARBA" id="ARBA00012142"/>
    </source>
</evidence>
<evidence type="ECO:0000256" key="12">
    <source>
        <dbReference type="ARBA" id="ARBA00023317"/>
    </source>
</evidence>
<dbReference type="GO" id="GO:0000287">
    <property type="term" value="F:magnesium ion binding"/>
    <property type="evidence" value="ECO:0007669"/>
    <property type="project" value="InterPro"/>
</dbReference>
<keyword evidence="17" id="KW-1185">Reference proteome</keyword>
<dbReference type="InterPro" id="IPR040442">
    <property type="entry name" value="Pyrv_kinase-like_dom_sf"/>
</dbReference>
<gene>
    <name evidence="16" type="primary">PyK</name>
    <name evidence="16" type="ORF">EVAR_33361_1</name>
</gene>
<keyword evidence="7" id="KW-0547">Nucleotide-binding</keyword>
<dbReference type="Proteomes" id="UP000299102">
    <property type="component" value="Unassembled WGS sequence"/>
</dbReference>
<evidence type="ECO:0000256" key="14">
    <source>
        <dbReference type="RuleBase" id="RU000504"/>
    </source>
</evidence>
<dbReference type="FunFam" id="2.40.33.10:FF:000001">
    <property type="entry name" value="Pyruvate kinase"/>
    <property type="match status" value="1"/>
</dbReference>
<keyword evidence="12 16" id="KW-0670">Pyruvate</keyword>
<evidence type="ECO:0000313" key="16">
    <source>
        <dbReference type="EMBL" id="GBP57118.1"/>
    </source>
</evidence>
<dbReference type="GO" id="GO:0004743">
    <property type="term" value="F:pyruvate kinase activity"/>
    <property type="evidence" value="ECO:0007669"/>
    <property type="project" value="UniProtKB-EC"/>
</dbReference>
<comment type="caution">
    <text evidence="16">The sequence shown here is derived from an EMBL/GenBank/DDBJ whole genome shotgun (WGS) entry which is preliminary data.</text>
</comment>
<evidence type="ECO:0000256" key="7">
    <source>
        <dbReference type="ARBA" id="ARBA00022741"/>
    </source>
</evidence>
<keyword evidence="6" id="KW-0479">Metal-binding</keyword>
<dbReference type="InterPro" id="IPR001697">
    <property type="entry name" value="Pyr_Knase"/>
</dbReference>
<dbReference type="EC" id="2.7.1.40" evidence="4 14"/>
<comment type="cofactor">
    <cofactor evidence="1">
        <name>K(+)</name>
        <dbReference type="ChEBI" id="CHEBI:29103"/>
    </cofactor>
</comment>
<protein>
    <recommendedName>
        <fullName evidence="4 14">Pyruvate kinase</fullName>
        <ecNumber evidence="4 14">2.7.1.40</ecNumber>
    </recommendedName>
</protein>
<keyword evidence="8 14" id="KW-0418">Kinase</keyword>
<evidence type="ECO:0000256" key="2">
    <source>
        <dbReference type="ARBA" id="ARBA00004997"/>
    </source>
</evidence>
<dbReference type="Gene3D" id="3.20.20.60">
    <property type="entry name" value="Phosphoenolpyruvate-binding domains"/>
    <property type="match status" value="1"/>
</dbReference>
<dbReference type="Gene3D" id="2.40.33.10">
    <property type="entry name" value="PK beta-barrel domain-like"/>
    <property type="match status" value="1"/>
</dbReference>
<dbReference type="GO" id="GO:0016301">
    <property type="term" value="F:kinase activity"/>
    <property type="evidence" value="ECO:0007669"/>
    <property type="project" value="UniProtKB-KW"/>
</dbReference>
<dbReference type="PRINTS" id="PR01050">
    <property type="entry name" value="PYRUVTKNASE"/>
</dbReference>
<dbReference type="EMBL" id="BGZK01000709">
    <property type="protein sequence ID" value="GBP57118.1"/>
    <property type="molecule type" value="Genomic_DNA"/>
</dbReference>
<evidence type="ECO:0000256" key="13">
    <source>
        <dbReference type="ARBA" id="ARBA00048967"/>
    </source>
</evidence>
<feature type="domain" description="Pyruvate kinase barrel" evidence="15">
    <location>
        <begin position="33"/>
        <end position="310"/>
    </location>
</feature>
<evidence type="ECO:0000256" key="10">
    <source>
        <dbReference type="ARBA" id="ARBA00022842"/>
    </source>
</evidence>
<accession>A0A4C1X031</accession>
<evidence type="ECO:0000256" key="3">
    <source>
        <dbReference type="ARBA" id="ARBA00008663"/>
    </source>
</evidence>
<comment type="similarity">
    <text evidence="3 14">Belongs to the pyruvate kinase family.</text>
</comment>
<comment type="catalytic activity">
    <reaction evidence="13">
        <text>pyruvate + ATP = phosphoenolpyruvate + ADP + H(+)</text>
        <dbReference type="Rhea" id="RHEA:18157"/>
        <dbReference type="ChEBI" id="CHEBI:15361"/>
        <dbReference type="ChEBI" id="CHEBI:15378"/>
        <dbReference type="ChEBI" id="CHEBI:30616"/>
        <dbReference type="ChEBI" id="CHEBI:58702"/>
        <dbReference type="ChEBI" id="CHEBI:456216"/>
        <dbReference type="EC" id="2.7.1.40"/>
    </reaction>
    <physiologicalReaction direction="right-to-left" evidence="13">
        <dbReference type="Rhea" id="RHEA:18159"/>
    </physiologicalReaction>
</comment>
<keyword evidence="10 14" id="KW-0460">Magnesium</keyword>
<dbReference type="InterPro" id="IPR015806">
    <property type="entry name" value="Pyrv_Knase_insert_dom_sf"/>
</dbReference>
<dbReference type="SUPFAM" id="SSF51621">
    <property type="entry name" value="Phosphoenolpyruvate/pyruvate domain"/>
    <property type="match status" value="1"/>
</dbReference>
<name>A0A4C1X031_EUMVA</name>
<evidence type="ECO:0000256" key="8">
    <source>
        <dbReference type="ARBA" id="ARBA00022777"/>
    </source>
</evidence>
<keyword evidence="9" id="KW-0067">ATP-binding</keyword>
<dbReference type="InterPro" id="IPR011037">
    <property type="entry name" value="Pyrv_Knase-like_insert_dom_sf"/>
</dbReference>
<evidence type="ECO:0000313" key="17">
    <source>
        <dbReference type="Proteomes" id="UP000299102"/>
    </source>
</evidence>
<evidence type="ECO:0000256" key="6">
    <source>
        <dbReference type="ARBA" id="ARBA00022723"/>
    </source>
</evidence>
<evidence type="ECO:0000256" key="11">
    <source>
        <dbReference type="ARBA" id="ARBA00023152"/>
    </source>
</evidence>
<proteinExistence type="inferred from homology"/>
<sequence length="373" mass="42263">MELPGQQLYATHASSRLDYMLNLDIKRPPACQRLTGIFCVIGKSCSDIETLEKMISVGMNVAVINTTFGTRDENIEMIKMVREATKNYSEVMRKNCPVAVAINLAGRKIRTGHISDTYGTHVDLKEGEVVRLTSDETYKDRCSPYTLYVDFGGFVQQMKRGDRVLLDNERIELRVEVISTTTMTCRIERGGLLGSQKDVFIPNVVFDMPNFTDNDRLDIEMAVRQQVDIIVAPFVHNSSPVKELKSILGPKGKKIFIISEIKSLEGYRNFEEILEVSSGVIVCRQELGTDVQPKKLILAQKNLIARANKALFTPLLGHVLRQCCRLGAVKRYRHQRDDNNRNKRFNVVSYVRSVWFALTRVKSSLINSAVVRV</sequence>
<dbReference type="UniPathway" id="UPA00109">
    <property type="reaction ID" value="UER00188"/>
</dbReference>
<keyword evidence="11 14" id="KW-0324">Glycolysis</keyword>
<dbReference type="OrthoDB" id="108365at2759"/>